<name>A0A9Q0L1D7_9MAGN</name>
<proteinExistence type="predicted"/>
<organism evidence="2 3">
    <name type="scientific">Protea cynaroides</name>
    <dbReference type="NCBI Taxonomy" id="273540"/>
    <lineage>
        <taxon>Eukaryota</taxon>
        <taxon>Viridiplantae</taxon>
        <taxon>Streptophyta</taxon>
        <taxon>Embryophyta</taxon>
        <taxon>Tracheophyta</taxon>
        <taxon>Spermatophyta</taxon>
        <taxon>Magnoliopsida</taxon>
        <taxon>Proteales</taxon>
        <taxon>Proteaceae</taxon>
        <taxon>Protea</taxon>
    </lineage>
</organism>
<keyword evidence="1" id="KW-0812">Transmembrane</keyword>
<keyword evidence="1" id="KW-0472">Membrane</keyword>
<keyword evidence="1" id="KW-1133">Transmembrane helix</keyword>
<comment type="caution">
    <text evidence="2">The sequence shown here is derived from an EMBL/GenBank/DDBJ whole genome shotgun (WGS) entry which is preliminary data.</text>
</comment>
<evidence type="ECO:0000256" key="1">
    <source>
        <dbReference type="SAM" id="Phobius"/>
    </source>
</evidence>
<dbReference type="AlphaFoldDB" id="A0A9Q0L1D7"/>
<reference evidence="2" key="1">
    <citation type="journal article" date="2023" name="Plant J.">
        <title>The genome of the king protea, Protea cynaroides.</title>
        <authorList>
            <person name="Chang J."/>
            <person name="Duong T.A."/>
            <person name="Schoeman C."/>
            <person name="Ma X."/>
            <person name="Roodt D."/>
            <person name="Barker N."/>
            <person name="Li Z."/>
            <person name="Van de Peer Y."/>
            <person name="Mizrachi E."/>
        </authorList>
    </citation>
    <scope>NUCLEOTIDE SEQUENCE</scope>
    <source>
        <tissue evidence="2">Young leaves</tissue>
    </source>
</reference>
<dbReference type="EMBL" id="JAMYWD010000001">
    <property type="protein sequence ID" value="KAJ4980567.1"/>
    <property type="molecule type" value="Genomic_DNA"/>
</dbReference>
<evidence type="ECO:0000313" key="2">
    <source>
        <dbReference type="EMBL" id="KAJ4980567.1"/>
    </source>
</evidence>
<accession>A0A9Q0L1D7</accession>
<gene>
    <name evidence="2" type="ORF">NE237_031404</name>
</gene>
<feature type="transmembrane region" description="Helical" evidence="1">
    <location>
        <begin position="64"/>
        <end position="84"/>
    </location>
</feature>
<evidence type="ECO:0000313" key="3">
    <source>
        <dbReference type="Proteomes" id="UP001141806"/>
    </source>
</evidence>
<sequence>MLELRTESSSSSSSSFSLYSNMTLIPFRPTFSGFHVEPTLSGEVPGLYYFCLLLRLVSDIDFRLLFFFLILLLFKITSFSWVSFMVTLSVILRNFQLGFGCHLFFPYFCCLRKPIFSPVLLNSIWVKEAY</sequence>
<dbReference type="Proteomes" id="UP001141806">
    <property type="component" value="Unassembled WGS sequence"/>
</dbReference>
<keyword evidence="3" id="KW-1185">Reference proteome</keyword>
<protein>
    <submittedName>
        <fullName evidence="2">Uncharacterized protein</fullName>
    </submittedName>
</protein>